<keyword evidence="1" id="KW-0812">Transmembrane</keyword>
<evidence type="ECO:0000256" key="1">
    <source>
        <dbReference type="SAM" id="Phobius"/>
    </source>
</evidence>
<dbReference type="Proteomes" id="UP000219353">
    <property type="component" value="Unassembled WGS sequence"/>
</dbReference>
<dbReference type="OrthoDB" id="5773067at2"/>
<dbReference type="AlphaFoldDB" id="A0A285IB06"/>
<reference evidence="3" key="1">
    <citation type="submission" date="2017-09" db="EMBL/GenBank/DDBJ databases">
        <authorList>
            <person name="Varghese N."/>
            <person name="Submissions S."/>
        </authorList>
    </citation>
    <scope>NUCLEOTIDE SEQUENCE [LARGE SCALE GENOMIC DNA]</scope>
    <source>
        <strain evidence="3">CGMCC 1.12461</strain>
    </source>
</reference>
<proteinExistence type="predicted"/>
<feature type="transmembrane region" description="Helical" evidence="1">
    <location>
        <begin position="12"/>
        <end position="35"/>
    </location>
</feature>
<gene>
    <name evidence="2" type="ORF">SAMN06297280_0812</name>
</gene>
<keyword evidence="1" id="KW-1133">Transmembrane helix</keyword>
<evidence type="ECO:0000313" key="2">
    <source>
        <dbReference type="EMBL" id="SNY44967.1"/>
    </source>
</evidence>
<feature type="transmembrane region" description="Helical" evidence="1">
    <location>
        <begin position="84"/>
        <end position="101"/>
    </location>
</feature>
<sequence>MELFKNRILPLILGSLFVVASIVIIGIGAAVPVSADLLTPLVKSLGMFAFALVDLVTIAIPLAAAFLVLAVVSRLINRAADATFYALLLAPFMLFDLYYLLFNTITLTGLMNIVPRYILLGVCFYFLVRSSPKVAY</sequence>
<feature type="transmembrane region" description="Helical" evidence="1">
    <location>
        <begin position="47"/>
        <end position="72"/>
    </location>
</feature>
<protein>
    <submittedName>
        <fullName evidence="2">Uncharacterized protein</fullName>
    </submittedName>
</protein>
<evidence type="ECO:0000313" key="3">
    <source>
        <dbReference type="Proteomes" id="UP000219353"/>
    </source>
</evidence>
<keyword evidence="3" id="KW-1185">Reference proteome</keyword>
<dbReference type="EMBL" id="OBEB01000001">
    <property type="protein sequence ID" value="SNY44967.1"/>
    <property type="molecule type" value="Genomic_DNA"/>
</dbReference>
<keyword evidence="1" id="KW-0472">Membrane</keyword>
<organism evidence="2 3">
    <name type="scientific">Arsukibacterium tuosuense</name>
    <dbReference type="NCBI Taxonomy" id="1323745"/>
    <lineage>
        <taxon>Bacteria</taxon>
        <taxon>Pseudomonadati</taxon>
        <taxon>Pseudomonadota</taxon>
        <taxon>Gammaproteobacteria</taxon>
        <taxon>Chromatiales</taxon>
        <taxon>Chromatiaceae</taxon>
        <taxon>Arsukibacterium</taxon>
    </lineage>
</organism>
<name>A0A285IB06_9GAMM</name>
<accession>A0A285IB06</accession>
<dbReference type="RefSeq" id="WP_097110042.1">
    <property type="nucleotide sequence ID" value="NZ_OBEB01000001.1"/>
</dbReference>
<feature type="transmembrane region" description="Helical" evidence="1">
    <location>
        <begin position="107"/>
        <end position="128"/>
    </location>
</feature>